<sequence>MSVGALGIYLYCLSKCNAAEQAAFMDPACDPNINIKAKQFTYAVDYRPGRHDRHSRHQNSGSRSIHESLRQQSAQMYNMQNLQSRSSRSQSPQQQQQQHQSRPQQPTSSQHITFMERYRSQVYENANIPNTYNNTAEVPPPYTALDKGTTDEVSSQSSRPSQPSPPVFTVTAANERPSHIGRNSSIRVSGYNTLYELPRPQDE</sequence>
<evidence type="ECO:0000256" key="1">
    <source>
        <dbReference type="SAM" id="MobiDB-lite"/>
    </source>
</evidence>
<protein>
    <submittedName>
        <fullName evidence="2">Uncharacterized protein</fullName>
    </submittedName>
</protein>
<organism evidence="2 3">
    <name type="scientific">Sporothrix curviconia</name>
    <dbReference type="NCBI Taxonomy" id="1260050"/>
    <lineage>
        <taxon>Eukaryota</taxon>
        <taxon>Fungi</taxon>
        <taxon>Dikarya</taxon>
        <taxon>Ascomycota</taxon>
        <taxon>Pezizomycotina</taxon>
        <taxon>Sordariomycetes</taxon>
        <taxon>Sordariomycetidae</taxon>
        <taxon>Ophiostomatales</taxon>
        <taxon>Ophiostomataceae</taxon>
        <taxon>Sporothrix</taxon>
    </lineage>
</organism>
<proteinExistence type="predicted"/>
<feature type="region of interest" description="Disordered" evidence="1">
    <location>
        <begin position="49"/>
        <end position="68"/>
    </location>
</feature>
<feature type="compositionally biased region" description="Polar residues" evidence="1">
    <location>
        <begin position="181"/>
        <end position="192"/>
    </location>
</feature>
<keyword evidence="3" id="KW-1185">Reference proteome</keyword>
<gene>
    <name evidence="2" type="ORF">SCUCBS95973_009034</name>
</gene>
<reference evidence="2 3" key="1">
    <citation type="submission" date="2024-01" db="EMBL/GenBank/DDBJ databases">
        <authorList>
            <person name="Allen C."/>
            <person name="Tagirdzhanova G."/>
        </authorList>
    </citation>
    <scope>NUCLEOTIDE SEQUENCE [LARGE SCALE GENOMIC DNA]</scope>
</reference>
<comment type="caution">
    <text evidence="2">The sequence shown here is derived from an EMBL/GenBank/DDBJ whole genome shotgun (WGS) entry which is preliminary data.</text>
</comment>
<dbReference type="Proteomes" id="UP001642405">
    <property type="component" value="Unassembled WGS sequence"/>
</dbReference>
<feature type="region of interest" description="Disordered" evidence="1">
    <location>
        <begin position="80"/>
        <end position="110"/>
    </location>
</feature>
<name>A0ABP0CRM3_9PEZI</name>
<feature type="compositionally biased region" description="Low complexity" evidence="1">
    <location>
        <begin position="83"/>
        <end position="110"/>
    </location>
</feature>
<feature type="region of interest" description="Disordered" evidence="1">
    <location>
        <begin position="128"/>
        <end position="203"/>
    </location>
</feature>
<dbReference type="EMBL" id="CAWUHB010000088">
    <property type="protein sequence ID" value="CAK7234733.1"/>
    <property type="molecule type" value="Genomic_DNA"/>
</dbReference>
<accession>A0ABP0CRM3</accession>
<evidence type="ECO:0000313" key="2">
    <source>
        <dbReference type="EMBL" id="CAK7234733.1"/>
    </source>
</evidence>
<evidence type="ECO:0000313" key="3">
    <source>
        <dbReference type="Proteomes" id="UP001642405"/>
    </source>
</evidence>